<feature type="region of interest" description="Disordered" evidence="2">
    <location>
        <begin position="1"/>
        <end position="68"/>
    </location>
</feature>
<dbReference type="EMBL" id="CAJNJA010082363">
    <property type="protein sequence ID" value="CAE7932449.1"/>
    <property type="molecule type" value="Genomic_DNA"/>
</dbReference>
<keyword evidence="1" id="KW-0175">Coiled coil</keyword>
<reference evidence="3" key="1">
    <citation type="submission" date="2021-02" db="EMBL/GenBank/DDBJ databases">
        <authorList>
            <person name="Dougan E. K."/>
            <person name="Rhodes N."/>
            <person name="Thang M."/>
            <person name="Chan C."/>
        </authorList>
    </citation>
    <scope>NUCLEOTIDE SEQUENCE</scope>
</reference>
<protein>
    <submittedName>
        <fullName evidence="3">Uncharacterized protein</fullName>
    </submittedName>
</protein>
<comment type="caution">
    <text evidence="3">The sequence shown here is derived from an EMBL/GenBank/DDBJ whole genome shotgun (WGS) entry which is preliminary data.</text>
</comment>
<dbReference type="Proteomes" id="UP000601435">
    <property type="component" value="Unassembled WGS sequence"/>
</dbReference>
<sequence>MSLWRPTAASAASGSFLGVAPTAEGRRSAPPPSGLDAIPGDDRQGGLDAPVTPMSPAAGSPRQPFIMPNMDPLVRQQGLAFQQSELLREQFMKFAEALQKLHAGLEEMREDIQADRQQRLHEKDSVAAALASIRNEVHEHLEERLSILHEEVTMRSRSTDGELQRLSSCLDSIAQQIGAQLMAVTEDQRALSENVHTRMTEFQNSFSDSAASRAMLDDLGAQVEAKIQGALQTGATALHEREEVLVEKIANVQTEAACEAEQWKQRFHTVETASQQLCTEMAAEHQQTRISAIGLATELSELRDALAKESQSYQESTTSVQRWVTETMALRQSLEEEELAHAALNGKVAEHAVELQRQVAMSKGLANAHAEFKTGKEELWQVVTSAQENSEQTMKDIQELRLRTQHMEVQRFGQVSRQLEELTVQHSAASSKMEEIEQSHNHGQKAFASKLDSHAQSLLQAQQEIKHLVEQSAQHDFIESRDQQYRLYVTMDGDIGIFRRSGWGKHGGGDFAAVPRWHAGATGDKALCSVNRETQAYEKDRFLAMANRFDRRVDVGSGTGQNGWSPQPKRFSKAGQEMPTDFIGAESDEVYLDEAGSKLQVGGMRSACYGACNFKLNTQERPSLPSSHSAQTAAMSIIWDSIAASCVAHEV</sequence>
<accession>A0A813BYH5</accession>
<dbReference type="AlphaFoldDB" id="A0A813BYH5"/>
<name>A0A813BYH5_9DINO</name>
<proteinExistence type="predicted"/>
<evidence type="ECO:0000256" key="1">
    <source>
        <dbReference type="SAM" id="Coils"/>
    </source>
</evidence>
<organism evidence="3 4">
    <name type="scientific">Symbiodinium necroappetens</name>
    <dbReference type="NCBI Taxonomy" id="1628268"/>
    <lineage>
        <taxon>Eukaryota</taxon>
        <taxon>Sar</taxon>
        <taxon>Alveolata</taxon>
        <taxon>Dinophyceae</taxon>
        <taxon>Suessiales</taxon>
        <taxon>Symbiodiniaceae</taxon>
        <taxon>Symbiodinium</taxon>
    </lineage>
</organism>
<evidence type="ECO:0000313" key="3">
    <source>
        <dbReference type="EMBL" id="CAE7932449.1"/>
    </source>
</evidence>
<feature type="coiled-coil region" evidence="1">
    <location>
        <begin position="383"/>
        <end position="471"/>
    </location>
</feature>
<evidence type="ECO:0000256" key="2">
    <source>
        <dbReference type="SAM" id="MobiDB-lite"/>
    </source>
</evidence>
<evidence type="ECO:0000313" key="4">
    <source>
        <dbReference type="Proteomes" id="UP000601435"/>
    </source>
</evidence>
<gene>
    <name evidence="3" type="ORF">SNEC2469_LOCUS32505</name>
</gene>
<dbReference type="OrthoDB" id="414679at2759"/>
<keyword evidence="4" id="KW-1185">Reference proteome</keyword>